<dbReference type="Proteomes" id="UP000009096">
    <property type="component" value="Chromosome 3"/>
</dbReference>
<evidence type="ECO:0000313" key="1">
    <source>
        <dbReference type="EMBL" id="EWG47931.1"/>
    </source>
</evidence>
<dbReference type="GeneID" id="30073090"/>
<protein>
    <submittedName>
        <fullName evidence="1">Uncharacterized protein</fullName>
    </submittedName>
</protein>
<reference evidence="1 2" key="1">
    <citation type="journal article" date="2010" name="Nature">
        <title>Comparative genomics reveals mobile pathogenicity chromosomes in Fusarium.</title>
        <authorList>
            <person name="Ma L.J."/>
            <person name="van der Does H.C."/>
            <person name="Borkovich K.A."/>
            <person name="Coleman J.J."/>
            <person name="Daboussi M.J."/>
            <person name="Di Pietro A."/>
            <person name="Dufresne M."/>
            <person name="Freitag M."/>
            <person name="Grabherr M."/>
            <person name="Henrissat B."/>
            <person name="Houterman P.M."/>
            <person name="Kang S."/>
            <person name="Shim W.B."/>
            <person name="Woloshuk C."/>
            <person name="Xie X."/>
            <person name="Xu J.R."/>
            <person name="Antoniw J."/>
            <person name="Baker S.E."/>
            <person name="Bluhm B.H."/>
            <person name="Breakspear A."/>
            <person name="Brown D.W."/>
            <person name="Butchko R.A."/>
            <person name="Chapman S."/>
            <person name="Coulson R."/>
            <person name="Coutinho P.M."/>
            <person name="Danchin E.G."/>
            <person name="Diener A."/>
            <person name="Gale L.R."/>
            <person name="Gardiner D.M."/>
            <person name="Goff S."/>
            <person name="Hammond-Kosack K.E."/>
            <person name="Hilburn K."/>
            <person name="Hua-Van A."/>
            <person name="Jonkers W."/>
            <person name="Kazan K."/>
            <person name="Kodira C.D."/>
            <person name="Koehrsen M."/>
            <person name="Kumar L."/>
            <person name="Lee Y.H."/>
            <person name="Li L."/>
            <person name="Manners J.M."/>
            <person name="Miranda-Saavedra D."/>
            <person name="Mukherjee M."/>
            <person name="Park G."/>
            <person name="Park J."/>
            <person name="Park S.Y."/>
            <person name="Proctor R.H."/>
            <person name="Regev A."/>
            <person name="Ruiz-Roldan M.C."/>
            <person name="Sain D."/>
            <person name="Sakthikumar S."/>
            <person name="Sykes S."/>
            <person name="Schwartz D.C."/>
            <person name="Turgeon B.G."/>
            <person name="Wapinski I."/>
            <person name="Yoder O."/>
            <person name="Young S."/>
            <person name="Zeng Q."/>
            <person name="Zhou S."/>
            <person name="Galagan J."/>
            <person name="Cuomo C.A."/>
            <person name="Kistler H.C."/>
            <person name="Rep M."/>
        </authorList>
    </citation>
    <scope>NUCLEOTIDE SEQUENCE [LARGE SCALE GENOMIC DNA]</scope>
    <source>
        <strain evidence="2">M3125 / FGSC 7600</strain>
    </source>
</reference>
<dbReference type="VEuPathDB" id="FungiDB:FVEG_16214"/>
<accession>W7MAC1</accession>
<evidence type="ECO:0000313" key="2">
    <source>
        <dbReference type="Proteomes" id="UP000009096"/>
    </source>
</evidence>
<dbReference type="EMBL" id="DS022251">
    <property type="protein sequence ID" value="EWG47931.1"/>
    <property type="molecule type" value="Genomic_DNA"/>
</dbReference>
<gene>
    <name evidence="1" type="ORF">FVEG_16214</name>
</gene>
<proteinExistence type="predicted"/>
<dbReference type="RefSeq" id="XP_018754122.1">
    <property type="nucleotide sequence ID" value="XM_018905446.1"/>
</dbReference>
<name>W7MAC1_GIBM7</name>
<sequence length="136" mass="14899">MQPVSKIRAVTYLIQKYPRALDCHLLIAQGLSIHPRFESLVAKGCTVAVRASTGNAFKKAVSRNFRDFLLSFILRLAYSSICSDQKMPNHAFGCRCTFASSSLTRTASLAAGIKRASSQNAMAHCRSSTYSDSSRC</sequence>
<dbReference type="AlphaFoldDB" id="W7MAC1"/>
<organism evidence="1 2">
    <name type="scientific">Gibberella moniliformis (strain M3125 / FGSC 7600)</name>
    <name type="common">Maize ear and stalk rot fungus</name>
    <name type="synonym">Fusarium verticillioides</name>
    <dbReference type="NCBI Taxonomy" id="334819"/>
    <lineage>
        <taxon>Eukaryota</taxon>
        <taxon>Fungi</taxon>
        <taxon>Dikarya</taxon>
        <taxon>Ascomycota</taxon>
        <taxon>Pezizomycotina</taxon>
        <taxon>Sordariomycetes</taxon>
        <taxon>Hypocreomycetidae</taxon>
        <taxon>Hypocreales</taxon>
        <taxon>Nectriaceae</taxon>
        <taxon>Fusarium</taxon>
        <taxon>Fusarium fujikuroi species complex</taxon>
    </lineage>
</organism>
<dbReference type="KEGG" id="fvr:FVEG_16214"/>
<keyword evidence="2" id="KW-1185">Reference proteome</keyword>